<dbReference type="AlphaFoldDB" id="A0AA36HAI2"/>
<accession>A0AA36HAI2</accession>
<comment type="caution">
    <text evidence="1">The sequence shown here is derived from an EMBL/GenBank/DDBJ whole genome shotgun (WGS) entry which is preliminary data.</text>
</comment>
<sequence length="149" mass="17154">MDDETPGWFTLHEGVLKIWEGVCVLILEEELQLCKVRNGKIFKIALESFNLKKVSSDGFWSCVEILGTLEPGHCLFYYHAETPDNAKIMLKNISNSTGRQFSSLSIRLDPDPLRTRNTKEVSKRISTWSQLGQHFFKDFRLVFDANMPL</sequence>
<dbReference type="EMBL" id="CATQJL010000316">
    <property type="protein sequence ID" value="CAJ0607022.1"/>
    <property type="molecule type" value="Genomic_DNA"/>
</dbReference>
<reference evidence="1" key="1">
    <citation type="submission" date="2023-07" db="EMBL/GenBank/DDBJ databases">
        <authorList>
            <consortium name="CYATHOMIX"/>
        </authorList>
    </citation>
    <scope>NUCLEOTIDE SEQUENCE</scope>
    <source>
        <strain evidence="1">N/A</strain>
    </source>
</reference>
<protein>
    <submittedName>
        <fullName evidence="1">Uncharacterized protein</fullName>
    </submittedName>
</protein>
<keyword evidence="2" id="KW-1185">Reference proteome</keyword>
<evidence type="ECO:0000313" key="2">
    <source>
        <dbReference type="Proteomes" id="UP001176961"/>
    </source>
</evidence>
<dbReference type="Proteomes" id="UP001176961">
    <property type="component" value="Unassembled WGS sequence"/>
</dbReference>
<name>A0AA36HAI2_CYLNA</name>
<organism evidence="1 2">
    <name type="scientific">Cylicocyclus nassatus</name>
    <name type="common">Nematode worm</name>
    <dbReference type="NCBI Taxonomy" id="53992"/>
    <lineage>
        <taxon>Eukaryota</taxon>
        <taxon>Metazoa</taxon>
        <taxon>Ecdysozoa</taxon>
        <taxon>Nematoda</taxon>
        <taxon>Chromadorea</taxon>
        <taxon>Rhabditida</taxon>
        <taxon>Rhabditina</taxon>
        <taxon>Rhabditomorpha</taxon>
        <taxon>Strongyloidea</taxon>
        <taxon>Strongylidae</taxon>
        <taxon>Cylicocyclus</taxon>
    </lineage>
</organism>
<gene>
    <name evidence="1" type="ORF">CYNAS_LOCUS19005</name>
</gene>
<proteinExistence type="predicted"/>
<evidence type="ECO:0000313" key="1">
    <source>
        <dbReference type="EMBL" id="CAJ0607022.1"/>
    </source>
</evidence>